<dbReference type="Proteomes" id="UP000675880">
    <property type="component" value="Unassembled WGS sequence"/>
</dbReference>
<gene>
    <name evidence="2" type="ORF">NSPZN2_40671</name>
</gene>
<feature type="region of interest" description="Disordered" evidence="1">
    <location>
        <begin position="1"/>
        <end position="131"/>
    </location>
</feature>
<evidence type="ECO:0000313" key="2">
    <source>
        <dbReference type="EMBL" id="CAE6779233.1"/>
    </source>
</evidence>
<organism evidence="2 3">
    <name type="scientific">Nitrospira defluvii</name>
    <dbReference type="NCBI Taxonomy" id="330214"/>
    <lineage>
        <taxon>Bacteria</taxon>
        <taxon>Pseudomonadati</taxon>
        <taxon>Nitrospirota</taxon>
        <taxon>Nitrospiria</taxon>
        <taxon>Nitrospirales</taxon>
        <taxon>Nitrospiraceae</taxon>
        <taxon>Nitrospira</taxon>
    </lineage>
</organism>
<feature type="compositionally biased region" description="Polar residues" evidence="1">
    <location>
        <begin position="119"/>
        <end position="131"/>
    </location>
</feature>
<comment type="caution">
    <text evidence="2">The sequence shown here is derived from an EMBL/GenBank/DDBJ whole genome shotgun (WGS) entry which is preliminary data.</text>
</comment>
<feature type="compositionally biased region" description="Basic and acidic residues" evidence="1">
    <location>
        <begin position="17"/>
        <end position="32"/>
    </location>
</feature>
<protein>
    <submittedName>
        <fullName evidence="2">Uncharacterized protein</fullName>
    </submittedName>
</protein>
<evidence type="ECO:0000313" key="3">
    <source>
        <dbReference type="Proteomes" id="UP000675880"/>
    </source>
</evidence>
<reference evidence="2 3" key="1">
    <citation type="submission" date="2021-02" db="EMBL/GenBank/DDBJ databases">
        <authorList>
            <person name="Han P."/>
        </authorList>
    </citation>
    <scope>NUCLEOTIDE SEQUENCE [LARGE SCALE GENOMIC DNA]</scope>
    <source>
        <strain evidence="2">Candidatus Nitrospira sp. ZN2</strain>
    </source>
</reference>
<name>A0ABN7M0U5_9BACT</name>
<dbReference type="EMBL" id="CAJNBJ010000017">
    <property type="protein sequence ID" value="CAE6779233.1"/>
    <property type="molecule type" value="Genomic_DNA"/>
</dbReference>
<accession>A0ABN7M0U5</accession>
<feature type="compositionally biased region" description="Basic residues" evidence="1">
    <location>
        <begin position="108"/>
        <end position="118"/>
    </location>
</feature>
<evidence type="ECO:0000256" key="1">
    <source>
        <dbReference type="SAM" id="MobiDB-lite"/>
    </source>
</evidence>
<feature type="compositionally biased region" description="Basic and acidic residues" evidence="1">
    <location>
        <begin position="56"/>
        <end position="80"/>
    </location>
</feature>
<sequence>MSARPHRAHGSQMTAREGGDKEDDRSEAERAAGRHARARKASGVEREVRERRRPAARRDSPGGHLGVRERTRGEAKEATGVREGGTAGAPVMSDGDLGERHGAPKNAPHTHRSKHIRKSTPQEFQRSRVSS</sequence>
<keyword evidence="3" id="KW-1185">Reference proteome</keyword>
<proteinExistence type="predicted"/>